<proteinExistence type="predicted"/>
<organism evidence="1 2">
    <name type="scientific">Gloeomargarita lithophora Alchichica-D10</name>
    <dbReference type="NCBI Taxonomy" id="1188229"/>
    <lineage>
        <taxon>Bacteria</taxon>
        <taxon>Bacillati</taxon>
        <taxon>Cyanobacteriota</taxon>
        <taxon>Cyanophyceae</taxon>
        <taxon>Gloeomargaritales</taxon>
        <taxon>Gloeomargaritaceae</taxon>
        <taxon>Gloeomargarita</taxon>
    </lineage>
</organism>
<protein>
    <submittedName>
        <fullName evidence="1">Uncharacterized protein</fullName>
    </submittedName>
</protein>
<name>A0A1J0AH44_9CYAN</name>
<gene>
    <name evidence="1" type="ORF">GlitD10_2920</name>
</gene>
<dbReference type="Proteomes" id="UP000180235">
    <property type="component" value="Chromosome"/>
</dbReference>
<evidence type="ECO:0000313" key="1">
    <source>
        <dbReference type="EMBL" id="APB35265.1"/>
    </source>
</evidence>
<dbReference type="EMBL" id="CP017675">
    <property type="protein sequence ID" value="APB35265.1"/>
    <property type="molecule type" value="Genomic_DNA"/>
</dbReference>
<dbReference type="AlphaFoldDB" id="A0A1J0AH44"/>
<keyword evidence="2" id="KW-1185">Reference proteome</keyword>
<accession>A0A1J0AH44</accession>
<sequence>MFSYTYGDINEAFYSSMEGMYGKAVAWIVKYGIQEIFKARCEKIVSDTADMGWGFHDVLADIFSSAFAHR</sequence>
<reference evidence="1 2" key="1">
    <citation type="submission" date="2016-10" db="EMBL/GenBank/DDBJ databases">
        <title>Description of Gloeomargarita lithophora gen. nov., sp. nov., a thylakoid-bearing basal-branching cyanobacterium with intracellular carbonates, and proposal for Gloeomargaritales ord. nov.</title>
        <authorList>
            <person name="Moreira D."/>
            <person name="Tavera R."/>
            <person name="Benzerara K."/>
            <person name="Skouri-Panet F."/>
            <person name="Couradeau E."/>
            <person name="Gerard E."/>
            <person name="Loussert C."/>
            <person name="Novelo E."/>
            <person name="Zivanovic Y."/>
            <person name="Lopez-Garcia P."/>
        </authorList>
    </citation>
    <scope>NUCLEOTIDE SEQUENCE [LARGE SCALE GENOMIC DNA]</scope>
    <source>
        <strain evidence="1 2">D10</strain>
    </source>
</reference>
<dbReference type="STRING" id="1188229.GlitD10_2920"/>
<dbReference type="KEGG" id="glt:GlitD10_2920"/>
<evidence type="ECO:0000313" key="2">
    <source>
        <dbReference type="Proteomes" id="UP000180235"/>
    </source>
</evidence>